<dbReference type="CDD" id="cd18793">
    <property type="entry name" value="SF2_C_SNF"/>
    <property type="match status" value="1"/>
</dbReference>
<dbReference type="InterPro" id="IPR004042">
    <property type="entry name" value="Intein_endonuc_central"/>
</dbReference>
<keyword evidence="9" id="KW-1185">Reference proteome</keyword>
<dbReference type="Gene3D" id="3.10.28.10">
    <property type="entry name" value="Homing endonucleases"/>
    <property type="match status" value="1"/>
</dbReference>
<proteinExistence type="predicted"/>
<dbReference type="SMART" id="SM00490">
    <property type="entry name" value="HELICc"/>
    <property type="match status" value="1"/>
</dbReference>
<dbReference type="PROSITE" id="PS50817">
    <property type="entry name" value="INTEIN_N_TER"/>
    <property type="match status" value="1"/>
</dbReference>
<dbReference type="PROSITE" id="PS50818">
    <property type="entry name" value="INTEIN_C_TER"/>
    <property type="match status" value="1"/>
</dbReference>
<dbReference type="InterPro" id="IPR038718">
    <property type="entry name" value="SNF2-like_sf"/>
</dbReference>
<dbReference type="Gene3D" id="2.170.16.10">
    <property type="entry name" value="Hedgehog/Intein (Hint) domain"/>
    <property type="match status" value="1"/>
</dbReference>
<dbReference type="InterPro" id="IPR027434">
    <property type="entry name" value="Homing_endonucl"/>
</dbReference>
<dbReference type="PROSITE" id="PS50819">
    <property type="entry name" value="INTEIN_ENDONUCLEASE"/>
    <property type="match status" value="1"/>
</dbReference>
<feature type="domain" description="Helicase C-terminal" evidence="7">
    <location>
        <begin position="1159"/>
        <end position="1311"/>
    </location>
</feature>
<dbReference type="InterPro" id="IPR006142">
    <property type="entry name" value="INTEIN"/>
</dbReference>
<dbReference type="InterPro" id="IPR014001">
    <property type="entry name" value="Helicase_ATP-bd"/>
</dbReference>
<dbReference type="InterPro" id="IPR004860">
    <property type="entry name" value="LAGLIDADG_dom"/>
</dbReference>
<evidence type="ECO:0000313" key="9">
    <source>
        <dbReference type="Proteomes" id="UP000587527"/>
    </source>
</evidence>
<evidence type="ECO:0000259" key="5">
    <source>
        <dbReference type="PROSITE" id="PS50819"/>
    </source>
</evidence>
<dbReference type="GO" id="GO:0004519">
    <property type="term" value="F:endonuclease activity"/>
    <property type="evidence" value="ECO:0007669"/>
    <property type="project" value="InterPro"/>
</dbReference>
<dbReference type="GO" id="GO:0016539">
    <property type="term" value="P:intein-mediated protein splicing"/>
    <property type="evidence" value="ECO:0007669"/>
    <property type="project" value="InterPro"/>
</dbReference>
<evidence type="ECO:0000313" key="8">
    <source>
        <dbReference type="EMBL" id="MBB5872873.1"/>
    </source>
</evidence>
<evidence type="ECO:0000256" key="1">
    <source>
        <dbReference type="ARBA" id="ARBA00022801"/>
    </source>
</evidence>
<name>A0A841C146_9ACTN</name>
<organism evidence="8 9">
    <name type="scientific">Allocatelliglobosispora scoriae</name>
    <dbReference type="NCBI Taxonomy" id="643052"/>
    <lineage>
        <taxon>Bacteria</taxon>
        <taxon>Bacillati</taxon>
        <taxon>Actinomycetota</taxon>
        <taxon>Actinomycetes</taxon>
        <taxon>Micromonosporales</taxon>
        <taxon>Micromonosporaceae</taxon>
        <taxon>Allocatelliglobosispora</taxon>
    </lineage>
</organism>
<keyword evidence="1" id="KW-0378">Hydrolase</keyword>
<dbReference type="InterPro" id="IPR000330">
    <property type="entry name" value="SNF2_N"/>
</dbReference>
<dbReference type="SMART" id="SM00305">
    <property type="entry name" value="HintC"/>
    <property type="match status" value="1"/>
</dbReference>
<dbReference type="PROSITE" id="PS51194">
    <property type="entry name" value="HELICASE_CTER"/>
    <property type="match status" value="1"/>
</dbReference>
<evidence type="ECO:0000256" key="2">
    <source>
        <dbReference type="ARBA" id="ARBA00022813"/>
    </source>
</evidence>
<dbReference type="PANTHER" id="PTHR10799">
    <property type="entry name" value="SNF2/RAD54 HELICASE FAMILY"/>
    <property type="match status" value="1"/>
</dbReference>
<dbReference type="SUPFAM" id="SSF51294">
    <property type="entry name" value="Hedgehog/intein (Hint) domain"/>
    <property type="match status" value="1"/>
</dbReference>
<comment type="caution">
    <text evidence="8">The sequence shown here is derived from an EMBL/GenBank/DDBJ whole genome shotgun (WGS) entry which is preliminary data.</text>
</comment>
<dbReference type="RefSeq" id="WP_221470549.1">
    <property type="nucleotide sequence ID" value="NZ_JACHMN010000003.1"/>
</dbReference>
<dbReference type="Gene3D" id="3.40.50.10810">
    <property type="entry name" value="Tandem AAA-ATPase domain"/>
    <property type="match status" value="2"/>
</dbReference>
<dbReference type="GO" id="GO:0016787">
    <property type="term" value="F:hydrolase activity"/>
    <property type="evidence" value="ECO:0007669"/>
    <property type="project" value="UniProtKB-KW"/>
</dbReference>
<gene>
    <name evidence="8" type="ORF">F4553_006307</name>
</gene>
<dbReference type="PROSITE" id="PS51192">
    <property type="entry name" value="HELICASE_ATP_BIND_1"/>
    <property type="match status" value="1"/>
</dbReference>
<dbReference type="GO" id="GO:0004386">
    <property type="term" value="F:helicase activity"/>
    <property type="evidence" value="ECO:0007669"/>
    <property type="project" value="UniProtKB-KW"/>
</dbReference>
<dbReference type="SMART" id="SM00487">
    <property type="entry name" value="DEXDc"/>
    <property type="match status" value="1"/>
</dbReference>
<dbReference type="InterPro" id="IPR049730">
    <property type="entry name" value="SNF2/RAD54-like_C"/>
</dbReference>
<dbReference type="InterPro" id="IPR036844">
    <property type="entry name" value="Hint_dom_sf"/>
</dbReference>
<accession>A0A841C146</accession>
<dbReference type="InterPro" id="IPR003586">
    <property type="entry name" value="Hint_dom_C"/>
</dbReference>
<dbReference type="SUPFAM" id="SSF52540">
    <property type="entry name" value="P-loop containing nucleoside triphosphate hydrolases"/>
    <property type="match status" value="3"/>
</dbReference>
<dbReference type="NCBIfam" id="TIGR01443">
    <property type="entry name" value="intein_Cterm"/>
    <property type="match status" value="1"/>
</dbReference>
<keyword evidence="8" id="KW-0067">ATP-binding</keyword>
<dbReference type="InterPro" id="IPR022138">
    <property type="entry name" value="DUF3670"/>
</dbReference>
<dbReference type="Pfam" id="PF00271">
    <property type="entry name" value="Helicase_C"/>
    <property type="match status" value="1"/>
</dbReference>
<dbReference type="InterPro" id="IPR027417">
    <property type="entry name" value="P-loop_NTPase"/>
</dbReference>
<reference evidence="8 9" key="1">
    <citation type="submission" date="2020-08" db="EMBL/GenBank/DDBJ databases">
        <title>Sequencing the genomes of 1000 actinobacteria strains.</title>
        <authorList>
            <person name="Klenk H.-P."/>
        </authorList>
    </citation>
    <scope>NUCLEOTIDE SEQUENCE [LARGE SCALE GENOMIC DNA]</scope>
    <source>
        <strain evidence="8 9">DSM 45362</strain>
    </source>
</reference>
<dbReference type="FunFam" id="3.40.50.300:FF:000533">
    <property type="entry name" value="Helicase, Snf2 family"/>
    <property type="match status" value="1"/>
</dbReference>
<sequence length="1331" mass="144997">MLVVHGSWVDGGLAVWAEQTTSPPERAPAGRHPFAAPATAIAAALGPLADGAHAVDEQILLPGSATTPLPSPESGIGSRVRAPKIAAWGVPALVLEPAAALRLLEAELAATDGGPEWGPGTSLRYLALVAELAADLARQGRVLPGIAADRRAARWRAVPLGADAAYLRDLATAMPPLCRAIGRERPAAETLREMLDALADAAIRRAHPDKLVILPRPGPKKPLIDHWILALTGADASLPDRPDEARELGGTLDTWLAATDELDGPIRVCFRLAEPEPETDDWELEFALQSADDPSLYVPAELIWTGQRVAGLPPRADEVLLGGLGRAVRLYGDLYPALDAAKPSSMTVDTGWAFGFLRNAAPLLQAAGFGVQLPAWAGRKGLGLKLTTRSRSASGPKAATAQGFGLSELVDFRLDLAVGDDTIGEDELEALAMLKVPLVRVRGHWVELDGRQLKAALKVLEERRTGTMTIDEAIREIVGGGDAELPLVGIDADGLLGDLINSDEGRLTPVPTPLDFQGQLRPYQERGLSWLSFLSKLGLGGILADDMGLGKCILPGTPVYANGTLRAAEELWDRYAGASRSDGEGEWAEPTRPLSTSALDSSGTMTSAVISRLYRQRISEPVRRIRLDDGSEIAMTRRHRVYGLDGWTTVVRVGDRVCVPGVLTWDGEPRDPAAVALLATRIGDRRIPDYVLTGDEDCIRLFLREYFTAAASVSAATRSVEISSASPWLMQQLATMLRRLGIWLRTGENRVGLIGGTGLRLFHDLVGFADPVKQARLEALCEIASFPGNQPYPHARSCFFPETGPTDARPRGYFRETARSRPHPGSAGTLLAYPRTYAARPGAIRDRTADRQVFYATVVSVEEFHHDGFVYDFEVAEHHNYVAGGMLCHNTAQTLSLLLTERHGARPGPTLLICPMSLVSNWRKEAERFAPSLRVYVHHGATRQRDDDLAAAVDGADLVLTTYGTALRDLGALQGLTWERIVCDEAQAIKNSSARQAQVVRSLPARTRLALTGTPVENHLAELWSIMEFCNPGLLGPAKRFRDRFQVPIETKGDADATAALRQATGPFILRRLKTDKSIISDLPEKLEMKTWCTLTPEQASLYQAVVTDMMDKIEISDGIERRGNVIATMTRLKQVCNHPAHLLKDGSRLAGRSGKLARLEELAEEILAEGDKALIFTQYSEFGTMLQPYLSAHLDRPVLWLHGGLPKSKRDELVERFQNDPEPMLFLLSLKAAGTGLNLTAANHVIHVDRWWNPAVENQATDRAFRIGQTKNVQVRKFICVGTLEERIDEMIERKRALADSVVGTGEEWISELSTDQLRELFRLDPSAVS</sequence>
<keyword evidence="8" id="KW-0347">Helicase</keyword>
<keyword evidence="2" id="KW-0068">Autocatalytic cleavage</keyword>
<dbReference type="PRINTS" id="PR00379">
    <property type="entry name" value="INTEIN"/>
</dbReference>
<dbReference type="EMBL" id="JACHMN010000003">
    <property type="protein sequence ID" value="MBB5872873.1"/>
    <property type="molecule type" value="Genomic_DNA"/>
</dbReference>
<protein>
    <submittedName>
        <fullName evidence="8">SNF2 family DNA or RNA helicase</fullName>
    </submittedName>
</protein>
<keyword evidence="3" id="KW-0651">Protein splicing</keyword>
<feature type="domain" description="DOD-type homing endonuclease" evidence="5">
    <location>
        <begin position="659"/>
        <end position="742"/>
    </location>
</feature>
<keyword evidence="8" id="KW-0547">Nucleotide-binding</keyword>
<dbReference type="Gene3D" id="3.40.50.300">
    <property type="entry name" value="P-loop containing nucleotide triphosphate hydrolases"/>
    <property type="match status" value="1"/>
</dbReference>
<dbReference type="Pfam" id="PF12419">
    <property type="entry name" value="DUF3670"/>
    <property type="match status" value="1"/>
</dbReference>
<dbReference type="GO" id="GO:0005524">
    <property type="term" value="F:ATP binding"/>
    <property type="evidence" value="ECO:0007669"/>
    <property type="project" value="InterPro"/>
</dbReference>
<dbReference type="InterPro" id="IPR006141">
    <property type="entry name" value="Intein_N"/>
</dbReference>
<dbReference type="Proteomes" id="UP000587527">
    <property type="component" value="Unassembled WGS sequence"/>
</dbReference>
<evidence type="ECO:0000259" key="7">
    <source>
        <dbReference type="PROSITE" id="PS51194"/>
    </source>
</evidence>
<dbReference type="InterPro" id="IPR001650">
    <property type="entry name" value="Helicase_C-like"/>
</dbReference>
<feature type="region of interest" description="Disordered" evidence="4">
    <location>
        <begin position="580"/>
        <end position="600"/>
    </location>
</feature>
<dbReference type="SUPFAM" id="SSF55608">
    <property type="entry name" value="Homing endonucleases"/>
    <property type="match status" value="1"/>
</dbReference>
<dbReference type="Pfam" id="PF00176">
    <property type="entry name" value="SNF2-rel_dom"/>
    <property type="match status" value="1"/>
</dbReference>
<evidence type="ECO:0000256" key="4">
    <source>
        <dbReference type="SAM" id="MobiDB-lite"/>
    </source>
</evidence>
<dbReference type="CDD" id="cd00081">
    <property type="entry name" value="Hint"/>
    <property type="match status" value="2"/>
</dbReference>
<evidence type="ECO:0000259" key="6">
    <source>
        <dbReference type="PROSITE" id="PS51192"/>
    </source>
</evidence>
<feature type="domain" description="Helicase ATP-binding" evidence="6">
    <location>
        <begin position="871"/>
        <end position="1033"/>
    </location>
</feature>
<evidence type="ECO:0000256" key="3">
    <source>
        <dbReference type="ARBA" id="ARBA00023000"/>
    </source>
</evidence>
<dbReference type="InterPro" id="IPR030934">
    <property type="entry name" value="Intein_C"/>
</dbReference>
<dbReference type="Pfam" id="PF14528">
    <property type="entry name" value="LAGLIDADG_3"/>
    <property type="match status" value="1"/>
</dbReference>